<feature type="binding site" evidence="9">
    <location>
        <position position="10"/>
    </location>
    <ligand>
        <name>S-adenosyl-L-methionine</name>
        <dbReference type="ChEBI" id="CHEBI:59789"/>
    </ligand>
</feature>
<sequence>MNQAYWRQRWQEHRIGFHRPDVHPRLPAFWDRLQVAQGGTVFVPLCGKSLDLLWLVEQGYRVRGVELSPIAVQEFFQEHHLHPQVDSVGAFQRWQAGPVEIFCGDFFDLTGAELKDITAVYDRAALIALPPELRRAYTEKLRDILPHRPPILLITLDYPQETRQGPPFAVPEAEVCALYQPSWAVQHLSSIDLREEGSTDTNRFEELVFVLRRGVDS</sequence>
<evidence type="ECO:0000256" key="3">
    <source>
        <dbReference type="ARBA" id="ARBA00008145"/>
    </source>
</evidence>
<dbReference type="HAMAP" id="MF_00812">
    <property type="entry name" value="Thiopur_methtran"/>
    <property type="match status" value="1"/>
</dbReference>
<gene>
    <name evidence="9" type="primary">tpm</name>
    <name evidence="10" type="ORF">A6M23_19630</name>
    <name evidence="11" type="ORF">A6P07_05120</name>
</gene>
<name>A0A1C2IFI4_ACITH</name>
<feature type="binding site" evidence="9">
    <location>
        <position position="45"/>
    </location>
    <ligand>
        <name>S-adenosyl-L-methionine</name>
        <dbReference type="ChEBI" id="CHEBI:59789"/>
    </ligand>
</feature>
<comment type="caution">
    <text evidence="11">The sequence shown here is derived from an EMBL/GenBank/DDBJ whole genome shotgun (WGS) entry which is preliminary data.</text>
</comment>
<dbReference type="InterPro" id="IPR008854">
    <property type="entry name" value="TPMT"/>
</dbReference>
<dbReference type="AlphaFoldDB" id="A0A1C2IFI4"/>
<dbReference type="PANTHER" id="PTHR10259">
    <property type="entry name" value="THIOPURINE S-METHYLTRANSFERASE"/>
    <property type="match status" value="1"/>
</dbReference>
<dbReference type="FunFam" id="3.40.50.150:FF:000101">
    <property type="entry name" value="Thiopurine S-methyltransferase"/>
    <property type="match status" value="1"/>
</dbReference>
<evidence type="ECO:0000313" key="13">
    <source>
        <dbReference type="Proteomes" id="UP000095008"/>
    </source>
</evidence>
<keyword evidence="7 9" id="KW-0808">Transferase</keyword>
<evidence type="ECO:0000256" key="2">
    <source>
        <dbReference type="ARBA" id="ARBA00004496"/>
    </source>
</evidence>
<dbReference type="RefSeq" id="WP_010642112.1">
    <property type="nucleotide sequence ID" value="NZ_JABBDT010000064.1"/>
</dbReference>
<dbReference type="GO" id="GO:0010038">
    <property type="term" value="P:response to metal ion"/>
    <property type="evidence" value="ECO:0007669"/>
    <property type="project" value="InterPro"/>
</dbReference>
<dbReference type="STRING" id="930.GCA_002079865_01689"/>
<dbReference type="NCBIfam" id="NF009732">
    <property type="entry name" value="PRK13255.1"/>
    <property type="match status" value="1"/>
</dbReference>
<evidence type="ECO:0000313" key="11">
    <source>
        <dbReference type="EMBL" id="OCX74713.1"/>
    </source>
</evidence>
<evidence type="ECO:0000256" key="6">
    <source>
        <dbReference type="ARBA" id="ARBA00022603"/>
    </source>
</evidence>
<dbReference type="GO" id="GO:0032259">
    <property type="term" value="P:methylation"/>
    <property type="evidence" value="ECO:0007669"/>
    <property type="project" value="UniProtKB-KW"/>
</dbReference>
<comment type="catalytic activity">
    <reaction evidence="1 9">
        <text>S-adenosyl-L-methionine + a thiopurine = S-adenosyl-L-homocysteine + a thiopurine S-methylether.</text>
        <dbReference type="EC" id="2.1.1.67"/>
    </reaction>
</comment>
<evidence type="ECO:0000256" key="5">
    <source>
        <dbReference type="ARBA" id="ARBA00022490"/>
    </source>
</evidence>
<dbReference type="Gene3D" id="3.40.50.150">
    <property type="entry name" value="Vaccinia Virus protein VP39"/>
    <property type="match status" value="1"/>
</dbReference>
<comment type="similarity">
    <text evidence="3 9">Belongs to the class I-like SAM-binding methyltransferase superfamily. TPMT family.</text>
</comment>
<dbReference type="Pfam" id="PF05724">
    <property type="entry name" value="TPMT"/>
    <property type="match status" value="1"/>
</dbReference>
<dbReference type="Proteomes" id="UP000094893">
    <property type="component" value="Unassembled WGS sequence"/>
</dbReference>
<accession>A0A1C2IFI4</accession>
<dbReference type="Proteomes" id="UP000095008">
    <property type="component" value="Unassembled WGS sequence"/>
</dbReference>
<dbReference type="EMBL" id="LWSA01000062">
    <property type="protein sequence ID" value="OCX74713.1"/>
    <property type="molecule type" value="Genomic_DNA"/>
</dbReference>
<keyword evidence="5 9" id="KW-0963">Cytoplasm</keyword>
<evidence type="ECO:0000256" key="1">
    <source>
        <dbReference type="ARBA" id="ARBA00000903"/>
    </source>
</evidence>
<feature type="binding site" evidence="9">
    <location>
        <position position="123"/>
    </location>
    <ligand>
        <name>S-adenosyl-L-methionine</name>
        <dbReference type="ChEBI" id="CHEBI:59789"/>
    </ligand>
</feature>
<dbReference type="OrthoDB" id="9778208at2"/>
<organism evidence="11 12">
    <name type="scientific">Acidithiobacillus thiooxidans</name>
    <name type="common">Thiobacillus thiooxidans</name>
    <dbReference type="NCBI Taxonomy" id="930"/>
    <lineage>
        <taxon>Bacteria</taxon>
        <taxon>Pseudomonadati</taxon>
        <taxon>Pseudomonadota</taxon>
        <taxon>Acidithiobacillia</taxon>
        <taxon>Acidithiobacillales</taxon>
        <taxon>Acidithiobacillaceae</taxon>
        <taxon>Acidithiobacillus</taxon>
    </lineage>
</organism>
<dbReference type="EMBL" id="LWRY01000290">
    <property type="protein sequence ID" value="OCX67953.1"/>
    <property type="molecule type" value="Genomic_DNA"/>
</dbReference>
<evidence type="ECO:0000256" key="4">
    <source>
        <dbReference type="ARBA" id="ARBA00011905"/>
    </source>
</evidence>
<dbReference type="PIRSF" id="PIRSF023956">
    <property type="entry name" value="Thiopurine_S-methyltransferase"/>
    <property type="match status" value="1"/>
</dbReference>
<dbReference type="PROSITE" id="PS51585">
    <property type="entry name" value="SAM_MT_TPMT"/>
    <property type="match status" value="1"/>
</dbReference>
<dbReference type="InterPro" id="IPR025835">
    <property type="entry name" value="Thiopurine_S-MeTrfase"/>
</dbReference>
<evidence type="ECO:0000256" key="9">
    <source>
        <dbReference type="HAMAP-Rule" id="MF_00812"/>
    </source>
</evidence>
<dbReference type="InterPro" id="IPR022474">
    <property type="entry name" value="Thiopur_S-MeTfrase_Se/Te_detox"/>
</dbReference>
<protein>
    <recommendedName>
        <fullName evidence="4 9">Thiopurine S-methyltransferase</fullName>
        <ecNumber evidence="4 9">2.1.1.67</ecNumber>
    </recommendedName>
    <alternativeName>
        <fullName evidence="9">Thiopurine methyltransferase</fullName>
    </alternativeName>
</protein>
<proteinExistence type="inferred from homology"/>
<keyword evidence="8 9" id="KW-0949">S-adenosyl-L-methionine</keyword>
<dbReference type="PANTHER" id="PTHR10259:SF11">
    <property type="entry name" value="THIOPURINE S-METHYLTRANSFERASE"/>
    <property type="match status" value="1"/>
</dbReference>
<dbReference type="NCBIfam" id="TIGR03840">
    <property type="entry name" value="TMPT_Se_Te"/>
    <property type="match status" value="1"/>
</dbReference>
<feature type="binding site" evidence="9">
    <location>
        <position position="66"/>
    </location>
    <ligand>
        <name>S-adenosyl-L-methionine</name>
        <dbReference type="ChEBI" id="CHEBI:59789"/>
    </ligand>
</feature>
<evidence type="ECO:0000313" key="10">
    <source>
        <dbReference type="EMBL" id="OCX67953.1"/>
    </source>
</evidence>
<dbReference type="GO" id="GO:0005737">
    <property type="term" value="C:cytoplasm"/>
    <property type="evidence" value="ECO:0007669"/>
    <property type="project" value="UniProtKB-SubCell"/>
</dbReference>
<evidence type="ECO:0000256" key="8">
    <source>
        <dbReference type="ARBA" id="ARBA00022691"/>
    </source>
</evidence>
<keyword evidence="13" id="KW-1185">Reference proteome</keyword>
<dbReference type="SUPFAM" id="SSF53335">
    <property type="entry name" value="S-adenosyl-L-methionine-dependent methyltransferases"/>
    <property type="match status" value="1"/>
</dbReference>
<evidence type="ECO:0000256" key="7">
    <source>
        <dbReference type="ARBA" id="ARBA00022679"/>
    </source>
</evidence>
<reference evidence="11 12" key="1">
    <citation type="journal article" date="2016" name="Int. J. Mol. Sci.">
        <title>Comparative genomics of the extreme acidophile Acidithiobacillus thiooxidans reveals intraspecific divergence and niche adaptation.</title>
        <authorList>
            <person name="Zhang X."/>
            <person name="Feng X."/>
            <person name="Tao J."/>
            <person name="Ma L."/>
            <person name="Xiao Y."/>
            <person name="Liang Y."/>
            <person name="Liu X."/>
            <person name="Yin H."/>
        </authorList>
    </citation>
    <scope>NUCLEOTIDE SEQUENCE [LARGE SCALE GENOMIC DNA]</scope>
    <source>
        <strain evidence="11 12">A02</strain>
        <strain evidence="10">DXS-W</strain>
    </source>
</reference>
<dbReference type="EC" id="2.1.1.67" evidence="4 9"/>
<comment type="subcellular location">
    <subcellularLocation>
        <location evidence="2 9">Cytoplasm</location>
    </subcellularLocation>
</comment>
<evidence type="ECO:0000313" key="12">
    <source>
        <dbReference type="Proteomes" id="UP000094893"/>
    </source>
</evidence>
<keyword evidence="6 9" id="KW-0489">Methyltransferase</keyword>
<dbReference type="InterPro" id="IPR029063">
    <property type="entry name" value="SAM-dependent_MTases_sf"/>
</dbReference>
<dbReference type="GO" id="GO:0008119">
    <property type="term" value="F:thiopurine S-methyltransferase activity"/>
    <property type="evidence" value="ECO:0007669"/>
    <property type="project" value="UniProtKB-UniRule"/>
</dbReference>
<dbReference type="eggNOG" id="COG2265">
    <property type="taxonomic scope" value="Bacteria"/>
</dbReference>